<evidence type="ECO:0000256" key="3">
    <source>
        <dbReference type="ARBA" id="ARBA00022448"/>
    </source>
</evidence>
<dbReference type="SUPFAM" id="SSF81464">
    <property type="entry name" value="Cytochrome c oxidase subunit II-like, transmembrane region"/>
    <property type="match status" value="1"/>
</dbReference>
<keyword evidence="20" id="KW-1185">Reference proteome</keyword>
<organism evidence="19 20">
    <name type="scientific">Dokdonella koreensis DS-123</name>
    <dbReference type="NCBI Taxonomy" id="1300342"/>
    <lineage>
        <taxon>Bacteria</taxon>
        <taxon>Pseudomonadati</taxon>
        <taxon>Pseudomonadota</taxon>
        <taxon>Gammaproteobacteria</taxon>
        <taxon>Lysobacterales</taxon>
        <taxon>Rhodanobacteraceae</taxon>
        <taxon>Dokdonella</taxon>
    </lineage>
</organism>
<keyword evidence="4 14" id="KW-0679">Respiratory chain</keyword>
<comment type="subcellular location">
    <subcellularLocation>
        <location evidence="14">Cell membrane</location>
        <topology evidence="14">Multi-pass membrane protein</topology>
    </subcellularLocation>
    <subcellularLocation>
        <location evidence="1">Membrane</location>
        <topology evidence="1">Multi-pass membrane protein</topology>
    </subcellularLocation>
</comment>
<evidence type="ECO:0000256" key="14">
    <source>
        <dbReference type="RuleBase" id="RU000456"/>
    </source>
</evidence>
<evidence type="ECO:0000313" key="19">
    <source>
        <dbReference type="EMBL" id="ANB19078.1"/>
    </source>
</evidence>
<evidence type="ECO:0000259" key="18">
    <source>
        <dbReference type="PROSITE" id="PS50999"/>
    </source>
</evidence>
<comment type="function">
    <text evidence="12 15">Subunits I and II form the functional core of the enzyme complex. Electrons originating in cytochrome c are transferred via heme a and Cu(A) to the binuclear center formed by heme a3 and Cu(B).</text>
</comment>
<dbReference type="InterPro" id="IPR001505">
    <property type="entry name" value="Copper_CuA"/>
</dbReference>
<evidence type="ECO:0000259" key="17">
    <source>
        <dbReference type="PROSITE" id="PS50857"/>
    </source>
</evidence>
<comment type="cofactor">
    <cofactor evidence="15">
        <name>Cu cation</name>
        <dbReference type="ChEBI" id="CHEBI:23378"/>
    </cofactor>
    <text evidence="15">Binds a copper A center.</text>
</comment>
<dbReference type="PANTHER" id="PTHR22888">
    <property type="entry name" value="CYTOCHROME C OXIDASE, SUBUNIT II"/>
    <property type="match status" value="1"/>
</dbReference>
<dbReference type="GO" id="GO:0016491">
    <property type="term" value="F:oxidoreductase activity"/>
    <property type="evidence" value="ECO:0007669"/>
    <property type="project" value="InterPro"/>
</dbReference>
<evidence type="ECO:0000256" key="1">
    <source>
        <dbReference type="ARBA" id="ARBA00004141"/>
    </source>
</evidence>
<keyword evidence="5 14" id="KW-0812">Transmembrane</keyword>
<dbReference type="Gene3D" id="2.60.40.420">
    <property type="entry name" value="Cupredoxins - blue copper proteins"/>
    <property type="match status" value="1"/>
</dbReference>
<evidence type="ECO:0000256" key="4">
    <source>
        <dbReference type="ARBA" id="ARBA00022660"/>
    </source>
</evidence>
<evidence type="ECO:0000313" key="20">
    <source>
        <dbReference type="Proteomes" id="UP000076830"/>
    </source>
</evidence>
<dbReference type="InterPro" id="IPR011759">
    <property type="entry name" value="Cyt_c_oxidase_su2_TM_dom"/>
</dbReference>
<dbReference type="PANTHER" id="PTHR22888:SF9">
    <property type="entry name" value="CYTOCHROME C OXIDASE SUBUNIT 2"/>
    <property type="match status" value="1"/>
</dbReference>
<dbReference type="GO" id="GO:0004129">
    <property type="term" value="F:cytochrome-c oxidase activity"/>
    <property type="evidence" value="ECO:0007669"/>
    <property type="project" value="UniProtKB-EC"/>
</dbReference>
<dbReference type="GO" id="GO:0042773">
    <property type="term" value="P:ATP synthesis coupled electron transport"/>
    <property type="evidence" value="ECO:0007669"/>
    <property type="project" value="TreeGrafter"/>
</dbReference>
<evidence type="ECO:0000256" key="16">
    <source>
        <dbReference type="SAM" id="Phobius"/>
    </source>
</evidence>
<dbReference type="GO" id="GO:0005507">
    <property type="term" value="F:copper ion binding"/>
    <property type="evidence" value="ECO:0007669"/>
    <property type="project" value="InterPro"/>
</dbReference>
<feature type="domain" description="Cytochrome oxidase subunit II transmembrane region profile" evidence="18">
    <location>
        <begin position="53"/>
        <end position="148"/>
    </location>
</feature>
<evidence type="ECO:0000256" key="8">
    <source>
        <dbReference type="ARBA" id="ARBA00022982"/>
    </source>
</evidence>
<keyword evidence="3 14" id="KW-0813">Transport</keyword>
<dbReference type="Pfam" id="PF00116">
    <property type="entry name" value="COX2"/>
    <property type="match status" value="1"/>
</dbReference>
<dbReference type="STRING" id="1300342.I596_3086"/>
<protein>
    <recommendedName>
        <fullName evidence="15">Cytochrome c oxidase subunit 2</fullName>
        <ecNumber evidence="15">7.1.1.9</ecNumber>
    </recommendedName>
</protein>
<accession>A0A160DWQ3</accession>
<keyword evidence="10 15" id="KW-0186">Copper</keyword>
<dbReference type="SUPFAM" id="SSF49503">
    <property type="entry name" value="Cupredoxins"/>
    <property type="match status" value="1"/>
</dbReference>
<keyword evidence="11 16" id="KW-0472">Membrane</keyword>
<dbReference type="EC" id="7.1.1.9" evidence="15"/>
<dbReference type="PROSITE" id="PS50857">
    <property type="entry name" value="COX2_CUA"/>
    <property type="match status" value="1"/>
</dbReference>
<evidence type="ECO:0000256" key="9">
    <source>
        <dbReference type="ARBA" id="ARBA00022989"/>
    </source>
</evidence>
<evidence type="ECO:0000256" key="13">
    <source>
        <dbReference type="ARBA" id="ARBA00047816"/>
    </source>
</evidence>
<evidence type="ECO:0000256" key="10">
    <source>
        <dbReference type="ARBA" id="ARBA00023008"/>
    </source>
</evidence>
<keyword evidence="8 14" id="KW-0249">Electron transport</keyword>
<dbReference type="Proteomes" id="UP000076830">
    <property type="component" value="Chromosome"/>
</dbReference>
<evidence type="ECO:0000256" key="15">
    <source>
        <dbReference type="RuleBase" id="RU004024"/>
    </source>
</evidence>
<keyword evidence="9 16" id="KW-1133">Transmembrane helix</keyword>
<dbReference type="AlphaFoldDB" id="A0A160DWQ3"/>
<dbReference type="PROSITE" id="PS50999">
    <property type="entry name" value="COX2_TM"/>
    <property type="match status" value="1"/>
</dbReference>
<name>A0A160DWQ3_9GAMM</name>
<dbReference type="InterPro" id="IPR036257">
    <property type="entry name" value="Cyt_c_oxidase_su2_TM_sf"/>
</dbReference>
<evidence type="ECO:0000256" key="2">
    <source>
        <dbReference type="ARBA" id="ARBA00007866"/>
    </source>
</evidence>
<dbReference type="Gene3D" id="1.10.287.90">
    <property type="match status" value="1"/>
</dbReference>
<dbReference type="Pfam" id="PF02790">
    <property type="entry name" value="COX2_TM"/>
    <property type="match status" value="1"/>
</dbReference>
<evidence type="ECO:0000256" key="7">
    <source>
        <dbReference type="ARBA" id="ARBA00022967"/>
    </source>
</evidence>
<dbReference type="InterPro" id="IPR014222">
    <property type="entry name" value="Cyt_c_oxidase_su2"/>
</dbReference>
<evidence type="ECO:0000256" key="12">
    <source>
        <dbReference type="ARBA" id="ARBA00024688"/>
    </source>
</evidence>
<evidence type="ECO:0000256" key="6">
    <source>
        <dbReference type="ARBA" id="ARBA00022723"/>
    </source>
</evidence>
<gene>
    <name evidence="19" type="ORF">I596_3086</name>
</gene>
<dbReference type="GO" id="GO:0005886">
    <property type="term" value="C:plasma membrane"/>
    <property type="evidence" value="ECO:0007669"/>
    <property type="project" value="UniProtKB-SubCell"/>
</dbReference>
<feature type="transmembrane region" description="Helical" evidence="16">
    <location>
        <begin position="78"/>
        <end position="99"/>
    </location>
</feature>
<reference evidence="19 20" key="1">
    <citation type="submission" date="2016-04" db="EMBL/GenBank/DDBJ databases">
        <title>Complete genome sequence of Dokdonella koreensis DS-123T.</title>
        <authorList>
            <person name="Kim J.F."/>
            <person name="Lee H."/>
            <person name="Kwak M.-J."/>
        </authorList>
    </citation>
    <scope>NUCLEOTIDE SEQUENCE [LARGE SCALE GENOMIC DNA]</scope>
    <source>
        <strain evidence="19 20">DS-123</strain>
    </source>
</reference>
<dbReference type="InterPro" id="IPR002429">
    <property type="entry name" value="CcO_II-like_C"/>
</dbReference>
<keyword evidence="6 15" id="KW-0479">Metal-binding</keyword>
<dbReference type="PATRIC" id="fig|1300342.3.peg.3012"/>
<comment type="catalytic activity">
    <reaction evidence="13 15">
        <text>4 Fe(II)-[cytochrome c] + O2 + 8 H(+)(in) = 4 Fe(III)-[cytochrome c] + 2 H2O + 4 H(+)(out)</text>
        <dbReference type="Rhea" id="RHEA:11436"/>
        <dbReference type="Rhea" id="RHEA-COMP:10350"/>
        <dbReference type="Rhea" id="RHEA-COMP:14399"/>
        <dbReference type="ChEBI" id="CHEBI:15377"/>
        <dbReference type="ChEBI" id="CHEBI:15378"/>
        <dbReference type="ChEBI" id="CHEBI:15379"/>
        <dbReference type="ChEBI" id="CHEBI:29033"/>
        <dbReference type="ChEBI" id="CHEBI:29034"/>
        <dbReference type="EC" id="7.1.1.9"/>
    </reaction>
</comment>
<dbReference type="InterPro" id="IPR045187">
    <property type="entry name" value="CcO_II"/>
</dbReference>
<dbReference type="KEGG" id="dko:I596_3086"/>
<dbReference type="InterPro" id="IPR008972">
    <property type="entry name" value="Cupredoxin"/>
</dbReference>
<sequence>MATRRRPITRRGDHKFSIGMVAMISVWIARLRRAYVTTSLAVLGLVPVAALANPEPWQLNLTKGVTPTSERVHAMHMISLWVCVGIGVLVFGAMIYAMFRFRKSKGAVPATWSHSTKLEVIWTVTPIIILIVMAWPATRLLVDMAHTDDSDMTVKVTGYQWKWRYEYVDYYEQNPGVGFMSTLHRDSNRVRQLGSGLDPASVKVGDQSTYLLDVDNPLVLPVGVKVRFVITADDVIHSWWVPVLGWKQDAIPGMVTSAWAMINEPGTYRGQCAELCGKDHGFMPIVVKALPKDEFERWLAEQQAAKAAAASAGTAQTAAPASQTQG</sequence>
<dbReference type="EMBL" id="CP015249">
    <property type="protein sequence ID" value="ANB19078.1"/>
    <property type="molecule type" value="Genomic_DNA"/>
</dbReference>
<evidence type="ECO:0000256" key="5">
    <source>
        <dbReference type="ARBA" id="ARBA00022692"/>
    </source>
</evidence>
<dbReference type="NCBIfam" id="TIGR02866">
    <property type="entry name" value="CoxB"/>
    <property type="match status" value="1"/>
</dbReference>
<feature type="domain" description="Cytochrome oxidase subunit II copper A binding" evidence="17">
    <location>
        <begin position="149"/>
        <end position="301"/>
    </location>
</feature>
<dbReference type="PROSITE" id="PS00078">
    <property type="entry name" value="COX2"/>
    <property type="match status" value="1"/>
</dbReference>
<feature type="transmembrane region" description="Helical" evidence="16">
    <location>
        <begin position="120"/>
        <end position="137"/>
    </location>
</feature>
<evidence type="ECO:0000256" key="11">
    <source>
        <dbReference type="ARBA" id="ARBA00023136"/>
    </source>
</evidence>
<dbReference type="PRINTS" id="PR01166">
    <property type="entry name" value="CYCOXIDASEII"/>
</dbReference>
<proteinExistence type="inferred from homology"/>
<keyword evidence="7" id="KW-1278">Translocase</keyword>
<comment type="similarity">
    <text evidence="2 14">Belongs to the cytochrome c oxidase subunit 2 family.</text>
</comment>